<reference evidence="1" key="1">
    <citation type="submission" date="2020-02" db="EMBL/GenBank/DDBJ databases">
        <authorList>
            <person name="Meier V. D."/>
        </authorList>
    </citation>
    <scope>NUCLEOTIDE SEQUENCE</scope>
    <source>
        <strain evidence="1">AVDCRST_MAG93</strain>
    </source>
</reference>
<dbReference type="GO" id="GO:0020037">
    <property type="term" value="F:heme binding"/>
    <property type="evidence" value="ECO:0007669"/>
    <property type="project" value="InterPro"/>
</dbReference>
<name>A0A6J4I248_9CHLR</name>
<accession>A0A6J4I248</accession>
<dbReference type="GO" id="GO:0006979">
    <property type="term" value="P:response to oxidative stress"/>
    <property type="evidence" value="ECO:0007669"/>
    <property type="project" value="InterPro"/>
</dbReference>
<evidence type="ECO:0000313" key="1">
    <source>
        <dbReference type="EMBL" id="CAA9239464.1"/>
    </source>
</evidence>
<protein>
    <submittedName>
        <fullName evidence="1">Uncharacterized protein</fullName>
    </submittedName>
</protein>
<dbReference type="SUPFAM" id="SSF48113">
    <property type="entry name" value="Heme-dependent peroxidases"/>
    <property type="match status" value="1"/>
</dbReference>
<dbReference type="EMBL" id="CADCTR010000426">
    <property type="protein sequence ID" value="CAA9239464.1"/>
    <property type="molecule type" value="Genomic_DNA"/>
</dbReference>
<dbReference type="AlphaFoldDB" id="A0A6J4I248"/>
<dbReference type="InterPro" id="IPR010255">
    <property type="entry name" value="Haem_peroxidase_sf"/>
</dbReference>
<feature type="non-terminal residue" evidence="1">
    <location>
        <position position="1"/>
    </location>
</feature>
<sequence length="78" mass="8391">RTPLWYYVLAEAAARTGGKRLGPVGSTIIAEVLIGLVRRSEDSILKGQRRWKPSLPSAQPGTFTLPDLLRFAGVLSGG</sequence>
<organism evidence="1">
    <name type="scientific">uncultured Chloroflexia bacterium</name>
    <dbReference type="NCBI Taxonomy" id="1672391"/>
    <lineage>
        <taxon>Bacteria</taxon>
        <taxon>Bacillati</taxon>
        <taxon>Chloroflexota</taxon>
        <taxon>Chloroflexia</taxon>
        <taxon>environmental samples</taxon>
    </lineage>
</organism>
<gene>
    <name evidence="1" type="ORF">AVDCRST_MAG93-1260</name>
</gene>
<dbReference type="GO" id="GO:0004601">
    <property type="term" value="F:peroxidase activity"/>
    <property type="evidence" value="ECO:0007669"/>
    <property type="project" value="InterPro"/>
</dbReference>
<proteinExistence type="predicted"/>